<evidence type="ECO:0000259" key="2">
    <source>
        <dbReference type="PROSITE" id="PS51186"/>
    </source>
</evidence>
<gene>
    <name evidence="3" type="ORF">FM125_04180</name>
</gene>
<feature type="compositionally biased region" description="Low complexity" evidence="1">
    <location>
        <begin position="138"/>
        <end position="150"/>
    </location>
</feature>
<dbReference type="SUPFAM" id="SSF55729">
    <property type="entry name" value="Acyl-CoA N-acyltransferases (Nat)"/>
    <property type="match status" value="1"/>
</dbReference>
<dbReference type="InterPro" id="IPR016181">
    <property type="entry name" value="Acyl_CoA_acyltransferase"/>
</dbReference>
<dbReference type="Gene3D" id="3.40.630.30">
    <property type="match status" value="1"/>
</dbReference>
<feature type="region of interest" description="Disordered" evidence="1">
    <location>
        <begin position="136"/>
        <end position="163"/>
    </location>
</feature>
<dbReference type="Proteomes" id="UP000196230">
    <property type="component" value="Unassembled WGS sequence"/>
</dbReference>
<accession>A0A1R4ISH1</accession>
<evidence type="ECO:0000256" key="1">
    <source>
        <dbReference type="SAM" id="MobiDB-lite"/>
    </source>
</evidence>
<feature type="region of interest" description="Disordered" evidence="1">
    <location>
        <begin position="1"/>
        <end position="77"/>
    </location>
</feature>
<evidence type="ECO:0000313" key="4">
    <source>
        <dbReference type="Proteomes" id="UP000196230"/>
    </source>
</evidence>
<dbReference type="GO" id="GO:0016747">
    <property type="term" value="F:acyltransferase activity, transferring groups other than amino-acyl groups"/>
    <property type="evidence" value="ECO:0007669"/>
    <property type="project" value="InterPro"/>
</dbReference>
<feature type="domain" description="N-acetyltransferase" evidence="2">
    <location>
        <begin position="73"/>
        <end position="273"/>
    </location>
</feature>
<dbReference type="EMBL" id="FUKP01000024">
    <property type="protein sequence ID" value="SJN22535.1"/>
    <property type="molecule type" value="Genomic_DNA"/>
</dbReference>
<protein>
    <submittedName>
        <fullName evidence="3">GCN5-related N-acetyltransferase</fullName>
    </submittedName>
</protein>
<dbReference type="AlphaFoldDB" id="A0A1R4ISH1"/>
<reference evidence="3 4" key="1">
    <citation type="submission" date="2017-02" db="EMBL/GenBank/DDBJ databases">
        <authorList>
            <person name="Peterson S.W."/>
        </authorList>
    </citation>
    <scope>NUCLEOTIDE SEQUENCE [LARGE SCALE GENOMIC DNA]</scope>
    <source>
        <strain evidence="3 4">2B3F</strain>
    </source>
</reference>
<keyword evidence="3" id="KW-0808">Transferase</keyword>
<dbReference type="RefSeq" id="WP_087133736.1">
    <property type="nucleotide sequence ID" value="NZ_FUKP01000024.1"/>
</dbReference>
<proteinExistence type="predicted"/>
<dbReference type="Pfam" id="PF00583">
    <property type="entry name" value="Acetyltransf_1"/>
    <property type="match status" value="1"/>
</dbReference>
<dbReference type="InterPro" id="IPR000182">
    <property type="entry name" value="GNAT_dom"/>
</dbReference>
<name>A0A1R4ISH1_9MICC</name>
<sequence length="273" mass="28330">MSDDVAGADNANGAAGADNANGAAVADAADRAPGARPGSRTGEDTPSSGRESRVETVSPHQLSQQAGARTPEASVRPVTAEDLPAVLAMKNRSWRTAYAHALPAEEFDRIDAGLADQVESWKRIVADPEVNLVLGEQGPRAASASGAPGAADDEEGRSEAPSEAGAVVGMACAGPRRPFGDAAMVLAGTGLSEGDLPERELFAIYLGERVYGTGLADRLLHEVLGDAPAVLWVLDGNARAEAFYRRHGFEALGAPAPLGGSWGEHTERLYVRR</sequence>
<dbReference type="PROSITE" id="PS51186">
    <property type="entry name" value="GNAT"/>
    <property type="match status" value="1"/>
</dbReference>
<feature type="compositionally biased region" description="Low complexity" evidence="1">
    <location>
        <begin position="1"/>
        <end position="38"/>
    </location>
</feature>
<feature type="compositionally biased region" description="Polar residues" evidence="1">
    <location>
        <begin position="58"/>
        <end position="67"/>
    </location>
</feature>
<evidence type="ECO:0000313" key="3">
    <source>
        <dbReference type="EMBL" id="SJN22535.1"/>
    </source>
</evidence>
<organism evidence="3 4">
    <name type="scientific">Micrococcus lylae</name>
    <dbReference type="NCBI Taxonomy" id="1273"/>
    <lineage>
        <taxon>Bacteria</taxon>
        <taxon>Bacillati</taxon>
        <taxon>Actinomycetota</taxon>
        <taxon>Actinomycetes</taxon>
        <taxon>Micrococcales</taxon>
        <taxon>Micrococcaceae</taxon>
        <taxon>Micrococcus</taxon>
    </lineage>
</organism>